<name>A0A8J7PJ98_9PROT</name>
<dbReference type="InterPro" id="IPR011545">
    <property type="entry name" value="DEAD/DEAH_box_helicase_dom"/>
</dbReference>
<dbReference type="InterPro" id="IPR014001">
    <property type="entry name" value="Helicase_ATP-bd"/>
</dbReference>
<dbReference type="Gene3D" id="3.40.50.300">
    <property type="entry name" value="P-loop containing nucleotide triphosphate hydrolases"/>
    <property type="match status" value="2"/>
</dbReference>
<reference evidence="10" key="1">
    <citation type="submission" date="2021-02" db="EMBL/GenBank/DDBJ databases">
        <title>Thiocyanate and organic carbon inputs drive convergent selection for specific autotrophic Afipia and Thiobacillus strains within complex microbiomes.</title>
        <authorList>
            <person name="Huddy R.J."/>
            <person name="Sachdeva R."/>
            <person name="Kadzinga F."/>
            <person name="Kantor R.S."/>
            <person name="Harrison S.T.L."/>
            <person name="Banfield J.F."/>
        </authorList>
    </citation>
    <scope>NUCLEOTIDE SEQUENCE</scope>
    <source>
        <strain evidence="10">SCN18_10_11_15_R4_P_38_20</strain>
    </source>
</reference>
<evidence type="ECO:0000313" key="10">
    <source>
        <dbReference type="EMBL" id="MBN9413210.1"/>
    </source>
</evidence>
<dbReference type="Proteomes" id="UP000664414">
    <property type="component" value="Unassembled WGS sequence"/>
</dbReference>
<evidence type="ECO:0000256" key="4">
    <source>
        <dbReference type="ARBA" id="ARBA00022840"/>
    </source>
</evidence>
<evidence type="ECO:0000259" key="8">
    <source>
        <dbReference type="PROSITE" id="PS51194"/>
    </source>
</evidence>
<dbReference type="GO" id="GO:0003676">
    <property type="term" value="F:nucleic acid binding"/>
    <property type="evidence" value="ECO:0007669"/>
    <property type="project" value="InterPro"/>
</dbReference>
<comment type="similarity">
    <text evidence="5">Belongs to the DEAD box helicase family.</text>
</comment>
<dbReference type="AlphaFoldDB" id="A0A8J7PJ98"/>
<protein>
    <submittedName>
        <fullName evidence="10">DEAD/DEAH box helicase</fullName>
    </submittedName>
</protein>
<dbReference type="Pfam" id="PF00271">
    <property type="entry name" value="Helicase_C"/>
    <property type="match status" value="1"/>
</dbReference>
<dbReference type="CDD" id="cd00268">
    <property type="entry name" value="DEADc"/>
    <property type="match status" value="1"/>
</dbReference>
<evidence type="ECO:0000256" key="6">
    <source>
        <dbReference type="PROSITE-ProRule" id="PRU00552"/>
    </source>
</evidence>
<dbReference type="GO" id="GO:0003724">
    <property type="term" value="F:RNA helicase activity"/>
    <property type="evidence" value="ECO:0007669"/>
    <property type="project" value="InterPro"/>
</dbReference>
<accession>A0A8J7PJ98</accession>
<dbReference type="PROSITE" id="PS51194">
    <property type="entry name" value="HELICASE_CTER"/>
    <property type="match status" value="1"/>
</dbReference>
<evidence type="ECO:0000259" key="7">
    <source>
        <dbReference type="PROSITE" id="PS51192"/>
    </source>
</evidence>
<evidence type="ECO:0000256" key="2">
    <source>
        <dbReference type="ARBA" id="ARBA00022801"/>
    </source>
</evidence>
<dbReference type="InterPro" id="IPR014014">
    <property type="entry name" value="RNA_helicase_DEAD_Q_motif"/>
</dbReference>
<keyword evidence="4" id="KW-0067">ATP-binding</keyword>
<feature type="domain" description="Helicase C-terminal" evidence="8">
    <location>
        <begin position="227"/>
        <end position="364"/>
    </location>
</feature>
<organism evidence="10 11">
    <name type="scientific">Candidatus Paracaedimonas acanthamoebae</name>
    <dbReference type="NCBI Taxonomy" id="244581"/>
    <lineage>
        <taxon>Bacteria</taxon>
        <taxon>Pseudomonadati</taxon>
        <taxon>Pseudomonadota</taxon>
        <taxon>Alphaproteobacteria</taxon>
        <taxon>Holosporales</taxon>
        <taxon>Caedimonadaceae</taxon>
        <taxon>Candidatus Paracaedimonas</taxon>
    </lineage>
</organism>
<dbReference type="EMBL" id="JAFKGL010000018">
    <property type="protein sequence ID" value="MBN9413210.1"/>
    <property type="molecule type" value="Genomic_DNA"/>
</dbReference>
<gene>
    <name evidence="10" type="ORF">J0H12_04725</name>
</gene>
<dbReference type="PROSITE" id="PS51192">
    <property type="entry name" value="HELICASE_ATP_BIND_1"/>
    <property type="match status" value="1"/>
</dbReference>
<dbReference type="GO" id="GO:0005524">
    <property type="term" value="F:ATP binding"/>
    <property type="evidence" value="ECO:0007669"/>
    <property type="project" value="UniProtKB-KW"/>
</dbReference>
<dbReference type="GO" id="GO:0005829">
    <property type="term" value="C:cytosol"/>
    <property type="evidence" value="ECO:0007669"/>
    <property type="project" value="TreeGrafter"/>
</dbReference>
<evidence type="ECO:0000256" key="5">
    <source>
        <dbReference type="ARBA" id="ARBA00038437"/>
    </source>
</evidence>
<dbReference type="PROSITE" id="PS51195">
    <property type="entry name" value="Q_MOTIF"/>
    <property type="match status" value="1"/>
</dbReference>
<evidence type="ECO:0000259" key="9">
    <source>
        <dbReference type="PROSITE" id="PS51195"/>
    </source>
</evidence>
<dbReference type="InterPro" id="IPR050079">
    <property type="entry name" value="DEAD_box_RNA_helicase"/>
</dbReference>
<evidence type="ECO:0000256" key="3">
    <source>
        <dbReference type="ARBA" id="ARBA00022806"/>
    </source>
</evidence>
<dbReference type="SMART" id="SM00490">
    <property type="entry name" value="HELICc"/>
    <property type="match status" value="1"/>
</dbReference>
<evidence type="ECO:0000256" key="1">
    <source>
        <dbReference type="ARBA" id="ARBA00022741"/>
    </source>
</evidence>
<dbReference type="PANTHER" id="PTHR47959">
    <property type="entry name" value="ATP-DEPENDENT RNA HELICASE RHLE-RELATED"/>
    <property type="match status" value="1"/>
</dbReference>
<dbReference type="InterPro" id="IPR044742">
    <property type="entry name" value="DEAD/DEAH_RhlB"/>
</dbReference>
<dbReference type="InterPro" id="IPR027417">
    <property type="entry name" value="P-loop_NTPase"/>
</dbReference>
<sequence>MTTFQSFNLPSFLLQSLERIKIKTPSPIQAKAIPMAMEGHDLLASSQTGSGKTIAYLLPMITTLSTSQGQTALILTPTRELAIQVKDSLTQLMGKNGSLKMALLIGGQSMGQQFAQLKANPRVIVGTPGRIIDHLKRNSLKLNRTGFLVLDETDRMLDMGFSQQLDVIVKFLPSERQTLMFSATMPSNIIKLANKYLQNPQRISVDLAAQPAPKIKQQAIYIKATEKFPHLLKELDEREGSIVIFVKTKRGAEKLAKQLQAQNHNTDAIHGDLNQSKRSRAIEEFRKQKSRIMVATDIIARGLDVPHIQHVINYDLPGCAEDYTHRIGRTGRAGAQGSALTLISPDDSRKWKTILKTTGAKISA</sequence>
<evidence type="ECO:0000313" key="11">
    <source>
        <dbReference type="Proteomes" id="UP000664414"/>
    </source>
</evidence>
<feature type="domain" description="DEAD-box RNA helicase Q" evidence="9">
    <location>
        <begin position="2"/>
        <end position="30"/>
    </location>
</feature>
<keyword evidence="3 10" id="KW-0347">Helicase</keyword>
<keyword evidence="1" id="KW-0547">Nucleotide-binding</keyword>
<feature type="domain" description="Helicase ATP-binding" evidence="7">
    <location>
        <begin position="33"/>
        <end position="203"/>
    </location>
</feature>
<feature type="short sequence motif" description="Q motif" evidence="6">
    <location>
        <begin position="2"/>
        <end position="30"/>
    </location>
</feature>
<dbReference type="CDD" id="cd18787">
    <property type="entry name" value="SF2_C_DEAD"/>
    <property type="match status" value="1"/>
</dbReference>
<dbReference type="GO" id="GO:0016787">
    <property type="term" value="F:hydrolase activity"/>
    <property type="evidence" value="ECO:0007669"/>
    <property type="project" value="UniProtKB-KW"/>
</dbReference>
<dbReference type="Pfam" id="PF00270">
    <property type="entry name" value="DEAD"/>
    <property type="match status" value="1"/>
</dbReference>
<dbReference type="InterPro" id="IPR001650">
    <property type="entry name" value="Helicase_C-like"/>
</dbReference>
<dbReference type="PANTHER" id="PTHR47959:SF1">
    <property type="entry name" value="ATP-DEPENDENT RNA HELICASE DBPA"/>
    <property type="match status" value="1"/>
</dbReference>
<comment type="caution">
    <text evidence="10">The sequence shown here is derived from an EMBL/GenBank/DDBJ whole genome shotgun (WGS) entry which is preliminary data.</text>
</comment>
<keyword evidence="2" id="KW-0378">Hydrolase</keyword>
<proteinExistence type="inferred from homology"/>
<dbReference type="SUPFAM" id="SSF52540">
    <property type="entry name" value="P-loop containing nucleoside triphosphate hydrolases"/>
    <property type="match status" value="1"/>
</dbReference>
<dbReference type="SMART" id="SM00487">
    <property type="entry name" value="DEXDc"/>
    <property type="match status" value="1"/>
</dbReference>